<dbReference type="InterPro" id="IPR010071">
    <property type="entry name" value="AA_adenyl_dom"/>
</dbReference>
<dbReference type="GO" id="GO:0072330">
    <property type="term" value="P:monocarboxylic acid biosynthetic process"/>
    <property type="evidence" value="ECO:0007669"/>
    <property type="project" value="UniProtKB-ARBA"/>
</dbReference>
<dbReference type="Pfam" id="PF00550">
    <property type="entry name" value="PP-binding"/>
    <property type="match status" value="1"/>
</dbReference>
<dbReference type="InterPro" id="IPR009081">
    <property type="entry name" value="PP-bd_ACP"/>
</dbReference>
<dbReference type="RefSeq" id="WP_098153096.1">
    <property type="nucleotide sequence ID" value="NZ_CADEWX010000017.1"/>
</dbReference>
<dbReference type="FunFam" id="1.10.1200.10:FF:000016">
    <property type="entry name" value="Non-ribosomal peptide synthase"/>
    <property type="match status" value="1"/>
</dbReference>
<protein>
    <submittedName>
        <fullName evidence="5">Peptide synthetase</fullName>
    </submittedName>
</protein>
<accession>A0A2A7SJ09</accession>
<dbReference type="InterPro" id="IPR025110">
    <property type="entry name" value="AMP-bd_C"/>
</dbReference>
<dbReference type="EMBL" id="PDDY01000001">
    <property type="protein sequence ID" value="PEH43496.1"/>
    <property type="molecule type" value="Genomic_DNA"/>
</dbReference>
<dbReference type="SUPFAM" id="SSF47336">
    <property type="entry name" value="ACP-like"/>
    <property type="match status" value="1"/>
</dbReference>
<dbReference type="PROSITE" id="PS00012">
    <property type="entry name" value="PHOSPHOPANTETHEINE"/>
    <property type="match status" value="1"/>
</dbReference>
<comment type="caution">
    <text evidence="5">The sequence shown here is derived from an EMBL/GenBank/DDBJ whole genome shotgun (WGS) entry which is preliminary data.</text>
</comment>
<dbReference type="InterPro" id="IPR020806">
    <property type="entry name" value="PKS_PP-bd"/>
</dbReference>
<evidence type="ECO:0000256" key="3">
    <source>
        <dbReference type="SAM" id="MobiDB-lite"/>
    </source>
</evidence>
<dbReference type="Pfam" id="PF13193">
    <property type="entry name" value="AMP-binding_C"/>
    <property type="match status" value="1"/>
</dbReference>
<dbReference type="SMART" id="SM00823">
    <property type="entry name" value="PKS_PP"/>
    <property type="match status" value="1"/>
</dbReference>
<evidence type="ECO:0000256" key="2">
    <source>
        <dbReference type="ARBA" id="ARBA00022553"/>
    </source>
</evidence>
<keyword evidence="2" id="KW-0597">Phosphoprotein</keyword>
<feature type="domain" description="Carrier" evidence="4">
    <location>
        <begin position="535"/>
        <end position="610"/>
    </location>
</feature>
<dbReference type="GO" id="GO:0044550">
    <property type="term" value="P:secondary metabolite biosynthetic process"/>
    <property type="evidence" value="ECO:0007669"/>
    <property type="project" value="TreeGrafter"/>
</dbReference>
<evidence type="ECO:0000259" key="4">
    <source>
        <dbReference type="PROSITE" id="PS50075"/>
    </source>
</evidence>
<dbReference type="CDD" id="cd05930">
    <property type="entry name" value="A_NRPS"/>
    <property type="match status" value="1"/>
</dbReference>
<dbReference type="InterPro" id="IPR045851">
    <property type="entry name" value="AMP-bd_C_sf"/>
</dbReference>
<dbReference type="PANTHER" id="PTHR45527">
    <property type="entry name" value="NONRIBOSOMAL PEPTIDE SYNTHETASE"/>
    <property type="match status" value="1"/>
</dbReference>
<dbReference type="InterPro" id="IPR042099">
    <property type="entry name" value="ANL_N_sf"/>
</dbReference>
<dbReference type="Pfam" id="PF00501">
    <property type="entry name" value="AMP-binding"/>
    <property type="match status" value="1"/>
</dbReference>
<reference evidence="6" key="1">
    <citation type="submission" date="2017-09" db="EMBL/GenBank/DDBJ databases">
        <title>FDA dAtabase for Regulatory Grade micrObial Sequences (FDA-ARGOS): Supporting development and validation of Infectious Disease Dx tests.</title>
        <authorList>
            <person name="Minogue T."/>
            <person name="Wolcott M."/>
            <person name="Wasieloski L."/>
            <person name="Aguilar W."/>
            <person name="Moore D."/>
            <person name="Tallon L."/>
            <person name="Sadzewicz L."/>
            <person name="Ott S."/>
            <person name="Zhao X."/>
            <person name="Nagaraj S."/>
            <person name="Vavikolanu K."/>
            <person name="Aluvathingal J."/>
            <person name="Nadendla S."/>
            <person name="Sichtig H."/>
        </authorList>
    </citation>
    <scope>NUCLEOTIDE SEQUENCE [LARGE SCALE GENOMIC DNA]</scope>
    <source>
        <strain evidence="6">FDAARGOS_390</strain>
    </source>
</reference>
<gene>
    <name evidence="5" type="ORF">CRM94_15810</name>
</gene>
<dbReference type="GO" id="GO:0043041">
    <property type="term" value="P:amino acid activation for nonribosomal peptide biosynthetic process"/>
    <property type="evidence" value="ECO:0007669"/>
    <property type="project" value="TreeGrafter"/>
</dbReference>
<dbReference type="Proteomes" id="UP000220629">
    <property type="component" value="Unassembled WGS sequence"/>
</dbReference>
<dbReference type="SUPFAM" id="SSF56801">
    <property type="entry name" value="Acetyl-CoA synthetase-like"/>
    <property type="match status" value="1"/>
</dbReference>
<sequence length="610" mass="64704">MTQHDPAGRHDPNPASGDPFARRFSTASAGAIASADSLTTRFAEIAARQADAPAVEHDGRRWTYAELAARASRIAAALLAAGGAGEEPVALLYGHGAPMIAALYGVLGAGKFYVPLIADHPLAHLQAVLRECRCRIVLAGPEHAALAASLGLAVCVIDDASLPEAGTQLQARRPEAISYLLFTSGTTGVPKGVMQCDRNVLHHAACYASSLGLEQDDRMTLLPYYGFDASVMDIHATLLSGACLHVWDVRRRGVDGIGEWLAREGITIWHSTPSVLRAAFPGFARPAALRWVVLGGEAAVGGDVALVARHGGPRCGLINGLGPTECTTALQYVADLEADANAVRLPVGRPVPGVQAMLLDAQGQPGANEGELAIVSPFVALGYWNRPELSAERFGEAPEGGGARRYRTGDVLRRDANGCYEHLARVDDQVKIRGMRVELGEVRAALATHPQVRQAVVLPRADTPAGPVSIVAYVVAAGPVDVSALRAHVAACLPDYMVPARVVPLAEMPLLPNGKLDRKALPVPRAPEPGGARKAPRTPLHRALAGYWAEVLRRETVGIDENFFELGGDSLLGTQLLGRVRRELEIDAQLADLFRHPTVEALATHLLESQ</sequence>
<dbReference type="InterPro" id="IPR000873">
    <property type="entry name" value="AMP-dep_synth/lig_dom"/>
</dbReference>
<dbReference type="Gene3D" id="3.40.50.12780">
    <property type="entry name" value="N-terminal domain of ligase-like"/>
    <property type="match status" value="1"/>
</dbReference>
<dbReference type="AlphaFoldDB" id="A0A2A7SJ09"/>
<dbReference type="InterPro" id="IPR006162">
    <property type="entry name" value="Ppantetheine_attach_site"/>
</dbReference>
<dbReference type="InterPro" id="IPR020845">
    <property type="entry name" value="AMP-binding_CS"/>
</dbReference>
<evidence type="ECO:0000313" key="5">
    <source>
        <dbReference type="EMBL" id="PEH43496.1"/>
    </source>
</evidence>
<evidence type="ECO:0000256" key="1">
    <source>
        <dbReference type="ARBA" id="ARBA00022450"/>
    </source>
</evidence>
<keyword evidence="1" id="KW-0596">Phosphopantetheine</keyword>
<organism evidence="5 6">
    <name type="scientific">Burkholderia gladioli</name>
    <name type="common">Pseudomonas marginata</name>
    <name type="synonym">Phytomonas marginata</name>
    <dbReference type="NCBI Taxonomy" id="28095"/>
    <lineage>
        <taxon>Bacteria</taxon>
        <taxon>Pseudomonadati</taxon>
        <taxon>Pseudomonadota</taxon>
        <taxon>Betaproteobacteria</taxon>
        <taxon>Burkholderiales</taxon>
        <taxon>Burkholderiaceae</taxon>
        <taxon>Burkholderia</taxon>
    </lineage>
</organism>
<dbReference type="PROSITE" id="PS00455">
    <property type="entry name" value="AMP_BINDING"/>
    <property type="match status" value="1"/>
</dbReference>
<dbReference type="PANTHER" id="PTHR45527:SF1">
    <property type="entry name" value="FATTY ACID SYNTHASE"/>
    <property type="match status" value="1"/>
</dbReference>
<dbReference type="Gene3D" id="1.10.1200.10">
    <property type="entry name" value="ACP-like"/>
    <property type="match status" value="1"/>
</dbReference>
<name>A0A2A7SJ09_BURGA</name>
<dbReference type="InterPro" id="IPR036736">
    <property type="entry name" value="ACP-like_sf"/>
</dbReference>
<evidence type="ECO:0000313" key="6">
    <source>
        <dbReference type="Proteomes" id="UP000220629"/>
    </source>
</evidence>
<feature type="region of interest" description="Disordered" evidence="3">
    <location>
        <begin position="1"/>
        <end position="20"/>
    </location>
</feature>
<dbReference type="FunFam" id="3.30.300.30:FF:000010">
    <property type="entry name" value="Enterobactin synthetase component F"/>
    <property type="match status" value="1"/>
</dbReference>
<dbReference type="NCBIfam" id="TIGR01733">
    <property type="entry name" value="AA-adenyl-dom"/>
    <property type="match status" value="1"/>
</dbReference>
<dbReference type="Gene3D" id="3.30.300.30">
    <property type="match status" value="1"/>
</dbReference>
<proteinExistence type="predicted"/>
<dbReference type="PROSITE" id="PS50075">
    <property type="entry name" value="CARRIER"/>
    <property type="match status" value="1"/>
</dbReference>
<dbReference type="GO" id="GO:0005737">
    <property type="term" value="C:cytoplasm"/>
    <property type="evidence" value="ECO:0007669"/>
    <property type="project" value="TreeGrafter"/>
</dbReference>
<dbReference type="GO" id="GO:0031177">
    <property type="term" value="F:phosphopantetheine binding"/>
    <property type="evidence" value="ECO:0007669"/>
    <property type="project" value="InterPro"/>
</dbReference>
<feature type="compositionally biased region" description="Basic and acidic residues" evidence="3">
    <location>
        <begin position="1"/>
        <end position="12"/>
    </location>
</feature>